<evidence type="ECO:0000256" key="1">
    <source>
        <dbReference type="ARBA" id="ARBA00004123"/>
    </source>
</evidence>
<evidence type="ECO:0000256" key="2">
    <source>
        <dbReference type="ARBA" id="ARBA00023015"/>
    </source>
</evidence>
<dbReference type="EMBL" id="MW321447">
    <property type="protein sequence ID" value="QWQ79526.1"/>
    <property type="molecule type" value="mRNA"/>
</dbReference>
<protein>
    <submittedName>
        <fullName evidence="8">WRKY transcription factor protein 8</fullName>
    </submittedName>
</protein>
<dbReference type="SMART" id="SM00774">
    <property type="entry name" value="WRKY"/>
    <property type="match status" value="1"/>
</dbReference>
<dbReference type="GO" id="GO:0005516">
    <property type="term" value="F:calmodulin binding"/>
    <property type="evidence" value="ECO:0007669"/>
    <property type="project" value="UniProtKB-ARBA"/>
</dbReference>
<dbReference type="InterPro" id="IPR003657">
    <property type="entry name" value="WRKY_dom"/>
</dbReference>
<feature type="region of interest" description="Disordered" evidence="6">
    <location>
        <begin position="196"/>
        <end position="215"/>
    </location>
</feature>
<comment type="subcellular location">
    <subcellularLocation>
        <location evidence="1">Nucleus</location>
    </subcellularLocation>
</comment>
<evidence type="ECO:0000256" key="4">
    <source>
        <dbReference type="ARBA" id="ARBA00023163"/>
    </source>
</evidence>
<organism evidence="8">
    <name type="scientific">Zanthoxylum armatum</name>
    <dbReference type="NCBI Taxonomy" id="67938"/>
    <lineage>
        <taxon>Eukaryota</taxon>
        <taxon>Viridiplantae</taxon>
        <taxon>Streptophyta</taxon>
        <taxon>Embryophyta</taxon>
        <taxon>Tracheophyta</taxon>
        <taxon>Spermatophyta</taxon>
        <taxon>Magnoliopsida</taxon>
        <taxon>eudicotyledons</taxon>
        <taxon>Gunneridae</taxon>
        <taxon>Pentapetalae</taxon>
        <taxon>rosids</taxon>
        <taxon>malvids</taxon>
        <taxon>Sapindales</taxon>
        <taxon>Rutaceae</taxon>
        <taxon>Zanthoxyloideae</taxon>
        <taxon>Zanthoxylum</taxon>
    </lineage>
</organism>
<dbReference type="InterPro" id="IPR036576">
    <property type="entry name" value="WRKY_dom_sf"/>
</dbReference>
<accession>A0A8F1T0C2</accession>
<dbReference type="PANTHER" id="PTHR31282">
    <property type="entry name" value="WRKY TRANSCRIPTION FACTOR 21-RELATED"/>
    <property type="match status" value="1"/>
</dbReference>
<keyword evidence="5" id="KW-0539">Nucleus</keyword>
<evidence type="ECO:0000259" key="7">
    <source>
        <dbReference type="PROSITE" id="PS50811"/>
    </source>
</evidence>
<evidence type="ECO:0000256" key="6">
    <source>
        <dbReference type="SAM" id="MobiDB-lite"/>
    </source>
</evidence>
<evidence type="ECO:0000256" key="5">
    <source>
        <dbReference type="ARBA" id="ARBA00023242"/>
    </source>
</evidence>
<dbReference type="SUPFAM" id="SSF118290">
    <property type="entry name" value="WRKY DNA-binding domain"/>
    <property type="match status" value="1"/>
</dbReference>
<dbReference type="GO" id="GO:0043565">
    <property type="term" value="F:sequence-specific DNA binding"/>
    <property type="evidence" value="ECO:0007669"/>
    <property type="project" value="InterPro"/>
</dbReference>
<dbReference type="GO" id="GO:0003700">
    <property type="term" value="F:DNA-binding transcription factor activity"/>
    <property type="evidence" value="ECO:0007669"/>
    <property type="project" value="InterPro"/>
</dbReference>
<feature type="domain" description="WRKY" evidence="7">
    <location>
        <begin position="239"/>
        <end position="302"/>
    </location>
</feature>
<dbReference type="GO" id="GO:0005634">
    <property type="term" value="C:nucleus"/>
    <property type="evidence" value="ECO:0007669"/>
    <property type="project" value="UniProtKB-SubCell"/>
</dbReference>
<reference evidence="8" key="1">
    <citation type="submission" date="2020-11" db="EMBL/GenBank/DDBJ databases">
        <authorList>
            <person name="Wang Y."/>
            <person name="Feng F."/>
        </authorList>
    </citation>
    <scope>NUCLEOTIDE SEQUENCE</scope>
</reference>
<dbReference type="FunFam" id="2.20.25.80:FF:000004">
    <property type="entry name" value="WRKY transcription factor 65"/>
    <property type="match status" value="1"/>
</dbReference>
<keyword evidence="4" id="KW-0804">Transcription</keyword>
<keyword evidence="2" id="KW-0805">Transcription regulation</keyword>
<dbReference type="InterPro" id="IPR018872">
    <property type="entry name" value="Zn-cluster-dom"/>
</dbReference>
<dbReference type="Pfam" id="PF03106">
    <property type="entry name" value="WRKY"/>
    <property type="match status" value="1"/>
</dbReference>
<dbReference type="Pfam" id="PF10533">
    <property type="entry name" value="Plant_zn_clust"/>
    <property type="match status" value="1"/>
</dbReference>
<evidence type="ECO:0000313" key="8">
    <source>
        <dbReference type="EMBL" id="QWQ79526.1"/>
    </source>
</evidence>
<dbReference type="Gene3D" id="2.20.25.80">
    <property type="entry name" value="WRKY domain"/>
    <property type="match status" value="1"/>
</dbReference>
<dbReference type="AlphaFoldDB" id="A0A8F1T0C2"/>
<dbReference type="InterPro" id="IPR044810">
    <property type="entry name" value="WRKY_plant"/>
</dbReference>
<name>A0A8F1T0C2_9ROSI</name>
<sequence>MTSSWEFNVHEIAKSSFRHANHLFGCISDQNQKRSIQEVSVIAQDAVNGFKKLLTVLDGSTQPDCKRIKKGPLPNSNVINPVQLMDTPITMSQSFGCHSNQFHTFRAPMPLQCILPSRDMIPINGFNLYRENQKPGLQHCYSDTNLVGSTKLIMGFNHSPQQPNSSLINLDGQHVDKKINHLSSSELLASQGASMFSKGGTKSEETSTRDVASTGGYHCSKRRKLRVKKTIRVPAVSYKLADIPPDDYSWRKYGQKPIKGSPHPRSYYKCSGMRVCPARKQVERCLEDPTMLVVTYEGDHNHLRI</sequence>
<proteinExistence type="evidence at transcript level"/>
<dbReference type="PROSITE" id="PS50811">
    <property type="entry name" value="WRKY"/>
    <property type="match status" value="1"/>
</dbReference>
<keyword evidence="3" id="KW-0238">DNA-binding</keyword>
<evidence type="ECO:0000256" key="3">
    <source>
        <dbReference type="ARBA" id="ARBA00023125"/>
    </source>
</evidence>